<feature type="domain" description="Haemin-degrading HemS/ChuX" evidence="1">
    <location>
        <begin position="31"/>
        <end position="137"/>
    </location>
</feature>
<dbReference type="Gene3D" id="3.40.1570.10">
    <property type="entry name" value="HemS/ChuS/ChuX like domains"/>
    <property type="match status" value="2"/>
</dbReference>
<dbReference type="AlphaFoldDB" id="A0A235HH98"/>
<accession>A0A235HH98</accession>
<feature type="domain" description="Haemin-degrading HemS/ChuX" evidence="1">
    <location>
        <begin position="192"/>
        <end position="324"/>
    </location>
</feature>
<geneLocation type="plasmid" evidence="2">
    <name>unnamed</name>
</geneLocation>
<organism evidence="2 3">
    <name type="scientific">Azospirillum brasilense</name>
    <dbReference type="NCBI Taxonomy" id="192"/>
    <lineage>
        <taxon>Bacteria</taxon>
        <taxon>Pseudomonadati</taxon>
        <taxon>Pseudomonadota</taxon>
        <taxon>Alphaproteobacteria</taxon>
        <taxon>Rhodospirillales</taxon>
        <taxon>Azospirillaceae</taxon>
        <taxon>Azospirillum</taxon>
    </lineage>
</organism>
<evidence type="ECO:0000313" key="2">
    <source>
        <dbReference type="EMBL" id="OYD84927.1"/>
    </source>
</evidence>
<dbReference type="EMBL" id="NOWT01000005">
    <property type="protein sequence ID" value="OYD84927.1"/>
    <property type="molecule type" value="Genomic_DNA"/>
</dbReference>
<dbReference type="RefSeq" id="WP_094302805.1">
    <property type="nucleotide sequence ID" value="NZ_NOWT01000005.1"/>
</dbReference>
<sequence length="331" mass="35931">MPDTRLPTVLPNADPILSTLPGWENGAAASPTRLEVDWTDALRKLDVLGTVRVVTGNRSITHEKTGRFGNVDGNAPALIVLNREVDLRVFPRHWAITVHTPETDGESEAIRVFDRHGRAVHAIHRTAETNAAAWDAFLILHRAADQDAPALEPVPAPAAERPDAEIDVEGLRAAWSAMTDVHEFFGMLKTFGVGRRQALRLAGPGFARELPAASVLPLLEAARDRRLDIMIFVGNAGCIQIHTGTVDHPTAADGLLRIDDPGFTLRAIQARLSSAWVVHKPTDKGGITTVELYDDRGDNAAILCGQRDEDKPERAEWRALAAELPALAASL</sequence>
<dbReference type="Pfam" id="PF05171">
    <property type="entry name" value="HemS"/>
    <property type="match status" value="2"/>
</dbReference>
<comment type="caution">
    <text evidence="2">The sequence shown here is derived from an EMBL/GenBank/DDBJ whole genome shotgun (WGS) entry which is preliminary data.</text>
</comment>
<reference evidence="2 3" key="1">
    <citation type="submission" date="2017-07" db="EMBL/GenBank/DDBJ databases">
        <title>Whole genome sequence of Azospirillum brasilense 2A1, a potential biofertilizer strain.</title>
        <authorList>
            <person name="Fontana C.A."/>
            <person name="Toffoli L.M."/>
            <person name="Salazar S.M."/>
            <person name="Puglisi E."/>
            <person name="Pedraza R."/>
            <person name="Bassi D."/>
            <person name="Cocconcelli P.S."/>
        </authorList>
    </citation>
    <scope>NUCLEOTIDE SEQUENCE [LARGE SCALE GENOMIC DNA]</scope>
    <source>
        <strain evidence="2 3">2A1</strain>
        <plasmid evidence="2">unnamed</plasmid>
    </source>
</reference>
<protein>
    <submittedName>
        <fullName evidence="2">Hemin transport protein</fullName>
    </submittedName>
</protein>
<dbReference type="SUPFAM" id="SSF144064">
    <property type="entry name" value="Heme iron utilization protein-like"/>
    <property type="match status" value="1"/>
</dbReference>
<proteinExistence type="predicted"/>
<dbReference type="GO" id="GO:0006826">
    <property type="term" value="P:iron ion transport"/>
    <property type="evidence" value="ECO:0007669"/>
    <property type="project" value="InterPro"/>
</dbReference>
<dbReference type="Proteomes" id="UP000215367">
    <property type="component" value="Unassembled WGS sequence"/>
</dbReference>
<gene>
    <name evidence="2" type="ORF">CHT98_08500</name>
</gene>
<dbReference type="InterPro" id="IPR053733">
    <property type="entry name" value="Heme_Transport_Util_sf"/>
</dbReference>
<evidence type="ECO:0000313" key="3">
    <source>
        <dbReference type="Proteomes" id="UP000215367"/>
    </source>
</evidence>
<dbReference type="CDD" id="cd16831">
    <property type="entry name" value="HemS-like_C"/>
    <property type="match status" value="1"/>
</dbReference>
<name>A0A235HH98_AZOBR</name>
<dbReference type="InterPro" id="IPR007845">
    <property type="entry name" value="HemS/ChuX_dom"/>
</dbReference>
<evidence type="ECO:0000259" key="1">
    <source>
        <dbReference type="Pfam" id="PF05171"/>
    </source>
</evidence>
<keyword evidence="2" id="KW-0614">Plasmid</keyword>